<sequence>MMPYLLQLSNEILYTILECLSDLDQPSLFPICLVNKRLCAIAKPLLVRRWPANPNSQSANLGLFALKLLRQPALRRHVRELVISDSDREYVDLGPDERNDLAAAVPESFSILGEATNFPEQIKLGTRDAIVGLVLSWTVNLTKLDLTVPYTDNRDSEDCTALLWISEAVRQVQNQPHGVLNCSLPLSNLRWVRYREWGTGYISKARHAVPLFHLPNVKTFYHSQPYWPLQEWGQAFYEGGSPIDEVQLFMGSPNYSVASPSYGPESPIFEVQDEEELAVDGETTPVLSRERYQLGFPRGTSSIEELVIEDTNMMSADFIFFLQACRRLKSLSMSFSPTGFPQQLTSQECAEIIMQHAESLESLRFDTRHCMMINPVGGSPEPGVRLEECFQHLSRLKYLHTSIRHLYTEHCGYAGGGKDAFVKLPASIEHLKLGGDTARSPGEDFILDPERWSYRCYLVEVMEGLVCKCGADNLYPLLKTIDISDVMTEHDIGPSKALKLLAEEKGINLVLALPP</sequence>
<evidence type="ECO:0008006" key="3">
    <source>
        <dbReference type="Google" id="ProtNLM"/>
    </source>
</evidence>
<name>A0A8K0SZA6_9HYPO</name>
<accession>A0A8K0SZA6</accession>
<protein>
    <recommendedName>
        <fullName evidence="3">F-box domain-containing protein</fullName>
    </recommendedName>
</protein>
<keyword evidence="2" id="KW-1185">Reference proteome</keyword>
<proteinExistence type="predicted"/>
<gene>
    <name evidence="1" type="ORF">B0I35DRAFT_425825</name>
</gene>
<dbReference type="AlphaFoldDB" id="A0A8K0SZA6"/>
<evidence type="ECO:0000313" key="2">
    <source>
        <dbReference type="Proteomes" id="UP000813444"/>
    </source>
</evidence>
<organism evidence="1 2">
    <name type="scientific">Stachybotrys elegans</name>
    <dbReference type="NCBI Taxonomy" id="80388"/>
    <lineage>
        <taxon>Eukaryota</taxon>
        <taxon>Fungi</taxon>
        <taxon>Dikarya</taxon>
        <taxon>Ascomycota</taxon>
        <taxon>Pezizomycotina</taxon>
        <taxon>Sordariomycetes</taxon>
        <taxon>Hypocreomycetidae</taxon>
        <taxon>Hypocreales</taxon>
        <taxon>Stachybotryaceae</taxon>
        <taxon>Stachybotrys</taxon>
    </lineage>
</organism>
<reference evidence="1" key="1">
    <citation type="journal article" date="2021" name="Nat. Commun.">
        <title>Genetic determinants of endophytism in the Arabidopsis root mycobiome.</title>
        <authorList>
            <person name="Mesny F."/>
            <person name="Miyauchi S."/>
            <person name="Thiergart T."/>
            <person name="Pickel B."/>
            <person name="Atanasova L."/>
            <person name="Karlsson M."/>
            <person name="Huettel B."/>
            <person name="Barry K.W."/>
            <person name="Haridas S."/>
            <person name="Chen C."/>
            <person name="Bauer D."/>
            <person name="Andreopoulos W."/>
            <person name="Pangilinan J."/>
            <person name="LaButti K."/>
            <person name="Riley R."/>
            <person name="Lipzen A."/>
            <person name="Clum A."/>
            <person name="Drula E."/>
            <person name="Henrissat B."/>
            <person name="Kohler A."/>
            <person name="Grigoriev I.V."/>
            <person name="Martin F.M."/>
            <person name="Hacquard S."/>
        </authorList>
    </citation>
    <scope>NUCLEOTIDE SEQUENCE</scope>
    <source>
        <strain evidence="1">MPI-CAGE-CH-0235</strain>
    </source>
</reference>
<dbReference type="OrthoDB" id="5081092at2759"/>
<dbReference type="EMBL" id="JAGPNK010000004">
    <property type="protein sequence ID" value="KAH7322451.1"/>
    <property type="molecule type" value="Genomic_DNA"/>
</dbReference>
<evidence type="ECO:0000313" key="1">
    <source>
        <dbReference type="EMBL" id="KAH7322451.1"/>
    </source>
</evidence>
<dbReference type="Proteomes" id="UP000813444">
    <property type="component" value="Unassembled WGS sequence"/>
</dbReference>
<comment type="caution">
    <text evidence="1">The sequence shown here is derived from an EMBL/GenBank/DDBJ whole genome shotgun (WGS) entry which is preliminary data.</text>
</comment>